<keyword evidence="8" id="KW-0812">Transmembrane</keyword>
<dbReference type="Gene3D" id="3.30.565.10">
    <property type="entry name" value="Histidine kinase-like ATPase, C-terminal domain"/>
    <property type="match status" value="1"/>
</dbReference>
<evidence type="ECO:0000256" key="8">
    <source>
        <dbReference type="SAM" id="Phobius"/>
    </source>
</evidence>
<keyword evidence="4" id="KW-0597">Phosphoprotein</keyword>
<dbReference type="Pfam" id="PF00512">
    <property type="entry name" value="HisKA"/>
    <property type="match status" value="1"/>
</dbReference>
<dbReference type="SMART" id="SM00387">
    <property type="entry name" value="HATPase_c"/>
    <property type="match status" value="1"/>
</dbReference>
<dbReference type="PANTHER" id="PTHR45453:SF1">
    <property type="entry name" value="PHOSPHATE REGULON SENSOR PROTEIN PHOR"/>
    <property type="match status" value="1"/>
</dbReference>
<dbReference type="SUPFAM" id="SSF47384">
    <property type="entry name" value="Homodimeric domain of signal transducing histidine kinase"/>
    <property type="match status" value="1"/>
</dbReference>
<keyword evidence="8" id="KW-0472">Membrane</keyword>
<keyword evidence="5" id="KW-0808">Transferase</keyword>
<keyword evidence="8" id="KW-1133">Transmembrane helix</keyword>
<dbReference type="EMBL" id="JARBCY010000047">
    <property type="protein sequence ID" value="MEF3318515.1"/>
    <property type="molecule type" value="Genomic_DNA"/>
</dbReference>
<proteinExistence type="predicted"/>
<evidence type="ECO:0000256" key="4">
    <source>
        <dbReference type="ARBA" id="ARBA00022553"/>
    </source>
</evidence>
<evidence type="ECO:0000313" key="11">
    <source>
        <dbReference type="Proteomes" id="UP001328425"/>
    </source>
</evidence>
<dbReference type="InterPro" id="IPR036890">
    <property type="entry name" value="HATPase_C_sf"/>
</dbReference>
<dbReference type="Pfam" id="PF02518">
    <property type="entry name" value="HATPase_c"/>
    <property type="match status" value="1"/>
</dbReference>
<dbReference type="Gene3D" id="6.10.340.10">
    <property type="match status" value="1"/>
</dbReference>
<keyword evidence="7" id="KW-0902">Two-component regulatory system</keyword>
<evidence type="ECO:0000256" key="3">
    <source>
        <dbReference type="ARBA" id="ARBA00012438"/>
    </source>
</evidence>
<feature type="transmembrane region" description="Helical" evidence="8">
    <location>
        <begin position="87"/>
        <end position="106"/>
    </location>
</feature>
<dbReference type="EC" id="2.7.13.3" evidence="3"/>
<sequence>MKLERATLLMKKIKNAKNTLVFKLIFSIILIFIIMTATSNYVIGKYQEKRILDIGEKIVQEEKNKGDDYFIVLEDSKLKSTKEIKNFSLIVITGTIALGSLVYYVLVSRLLKPLKDLKEKVQEIDVDKIKSEENIYMPGESQEIEELSLAFERSLNKIYSSYAREKALSSAIAHELNTPISIMKSSLEIYLMKNKVSDGDLKDLLDNFDENIDRISKIIESLLFLNRRENAVLRNFNLRDLVEEVAFDLEDLAEEKNVKIISKLEDKIIYSNDILLERVLFNLGKNGILYNLDGGSLSFDFKEDEENYFIEVRDTGVGIRDEDKEKVFDLFYRVDESRNRKSGGYGIGLNLVKNIMEKLRGDIKIIGNKNEKGEIIGTVFEIIFPNILAP</sequence>
<organism evidence="10 11">
    <name type="scientific">Peptoniphilus grossensis</name>
    <dbReference type="NCBI Taxonomy" id="1465756"/>
    <lineage>
        <taxon>Bacteria</taxon>
        <taxon>Bacillati</taxon>
        <taxon>Bacillota</taxon>
        <taxon>Tissierellia</taxon>
        <taxon>Tissierellales</taxon>
        <taxon>Peptoniphilaceae</taxon>
        <taxon>Peptoniphilus</taxon>
    </lineage>
</organism>
<evidence type="ECO:0000256" key="7">
    <source>
        <dbReference type="ARBA" id="ARBA00023012"/>
    </source>
</evidence>
<dbReference type="PRINTS" id="PR00344">
    <property type="entry name" value="BCTRLSENSOR"/>
</dbReference>
<protein>
    <recommendedName>
        <fullName evidence="3">histidine kinase</fullName>
        <ecNumber evidence="3">2.7.13.3</ecNumber>
    </recommendedName>
</protein>
<evidence type="ECO:0000256" key="2">
    <source>
        <dbReference type="ARBA" id="ARBA00004370"/>
    </source>
</evidence>
<dbReference type="SUPFAM" id="SSF55874">
    <property type="entry name" value="ATPase domain of HSP90 chaperone/DNA topoisomerase II/histidine kinase"/>
    <property type="match status" value="1"/>
</dbReference>
<comment type="catalytic activity">
    <reaction evidence="1">
        <text>ATP + protein L-histidine = ADP + protein N-phospho-L-histidine.</text>
        <dbReference type="EC" id="2.7.13.3"/>
    </reaction>
</comment>
<dbReference type="InterPro" id="IPR005467">
    <property type="entry name" value="His_kinase_dom"/>
</dbReference>
<accession>A0ABU7XC12</accession>
<dbReference type="InterPro" id="IPR050351">
    <property type="entry name" value="BphY/WalK/GraS-like"/>
</dbReference>
<feature type="transmembrane region" description="Helical" evidence="8">
    <location>
        <begin position="20"/>
        <end position="43"/>
    </location>
</feature>
<gene>
    <name evidence="10" type="ORF">PV361_07350</name>
</gene>
<feature type="domain" description="Histidine kinase" evidence="9">
    <location>
        <begin position="171"/>
        <end position="388"/>
    </location>
</feature>
<keyword evidence="6 10" id="KW-0418">Kinase</keyword>
<reference evidence="10 11" key="1">
    <citation type="submission" date="2022-11" db="EMBL/GenBank/DDBJ databases">
        <title>The First Case of Preauricular Fistular Abscess Caused by Peptoniphilus grossensis.</title>
        <authorList>
            <person name="Byun J.-H."/>
        </authorList>
    </citation>
    <scope>NUCLEOTIDE SEQUENCE [LARGE SCALE GENOMIC DNA]</scope>
    <source>
        <strain evidence="10 11">GYB008</strain>
    </source>
</reference>
<dbReference type="InterPro" id="IPR036097">
    <property type="entry name" value="HisK_dim/P_sf"/>
</dbReference>
<dbReference type="GO" id="GO:0016301">
    <property type="term" value="F:kinase activity"/>
    <property type="evidence" value="ECO:0007669"/>
    <property type="project" value="UniProtKB-KW"/>
</dbReference>
<dbReference type="Gene3D" id="1.10.287.130">
    <property type="match status" value="1"/>
</dbReference>
<dbReference type="PANTHER" id="PTHR45453">
    <property type="entry name" value="PHOSPHATE REGULON SENSOR PROTEIN PHOR"/>
    <property type="match status" value="1"/>
</dbReference>
<evidence type="ECO:0000256" key="6">
    <source>
        <dbReference type="ARBA" id="ARBA00022777"/>
    </source>
</evidence>
<dbReference type="PROSITE" id="PS50109">
    <property type="entry name" value="HIS_KIN"/>
    <property type="match status" value="1"/>
</dbReference>
<dbReference type="RefSeq" id="WP_332087571.1">
    <property type="nucleotide sequence ID" value="NZ_JARBCY010000047.1"/>
</dbReference>
<evidence type="ECO:0000256" key="1">
    <source>
        <dbReference type="ARBA" id="ARBA00000085"/>
    </source>
</evidence>
<name>A0ABU7XC12_9FIRM</name>
<dbReference type="InterPro" id="IPR003661">
    <property type="entry name" value="HisK_dim/P_dom"/>
</dbReference>
<dbReference type="CDD" id="cd00082">
    <property type="entry name" value="HisKA"/>
    <property type="match status" value="1"/>
</dbReference>
<evidence type="ECO:0000313" key="10">
    <source>
        <dbReference type="EMBL" id="MEF3318515.1"/>
    </source>
</evidence>
<evidence type="ECO:0000259" key="9">
    <source>
        <dbReference type="PROSITE" id="PS50109"/>
    </source>
</evidence>
<comment type="caution">
    <text evidence="10">The sequence shown here is derived from an EMBL/GenBank/DDBJ whole genome shotgun (WGS) entry which is preliminary data.</text>
</comment>
<keyword evidence="11" id="KW-1185">Reference proteome</keyword>
<dbReference type="SMART" id="SM00388">
    <property type="entry name" value="HisKA"/>
    <property type="match status" value="1"/>
</dbReference>
<dbReference type="InterPro" id="IPR004358">
    <property type="entry name" value="Sig_transdc_His_kin-like_C"/>
</dbReference>
<dbReference type="Proteomes" id="UP001328425">
    <property type="component" value="Unassembled WGS sequence"/>
</dbReference>
<dbReference type="InterPro" id="IPR003594">
    <property type="entry name" value="HATPase_dom"/>
</dbReference>
<evidence type="ECO:0000256" key="5">
    <source>
        <dbReference type="ARBA" id="ARBA00022679"/>
    </source>
</evidence>
<comment type="subcellular location">
    <subcellularLocation>
        <location evidence="2">Membrane</location>
    </subcellularLocation>
</comment>